<accession>A0A8I0HPZ6</accession>
<keyword evidence="2" id="KW-1185">Reference proteome</keyword>
<dbReference type="PIRSF" id="PIRSF024492">
    <property type="entry name" value="UCP024492"/>
    <property type="match status" value="1"/>
</dbReference>
<sequence length="174" mass="19278">MAIIFTVGHSTHPLPVFLNMLTDNGVEQLVDVRKLPGSRRFPHFDQDALRESLAGVGIGYDWVEPLTGRRKVSTTVPFEVNAFWNNRSFHNYADHALSEEFVSAVDKLVDAPRPTVLLCSEAVWWRCHRRIITDHLLARGVEVTHIMGPGQTQAATLTAGAVVGPDHQVTYPAG</sequence>
<protein>
    <submittedName>
        <fullName evidence="1">DUF488 domain-containing protein</fullName>
    </submittedName>
</protein>
<gene>
    <name evidence="1" type="ORF">H9627_11290</name>
</gene>
<name>A0A8I0HPZ6_9CORY</name>
<proteinExistence type="predicted"/>
<dbReference type="Pfam" id="PF04343">
    <property type="entry name" value="DUF488"/>
    <property type="match status" value="1"/>
</dbReference>
<dbReference type="InterPro" id="IPR014519">
    <property type="entry name" value="UCP024492"/>
</dbReference>
<dbReference type="PANTHER" id="PTHR39337">
    <property type="entry name" value="BLR5642 PROTEIN"/>
    <property type="match status" value="1"/>
</dbReference>
<dbReference type="RefSeq" id="WP_191734138.1">
    <property type="nucleotide sequence ID" value="NZ_JACSPR010000008.1"/>
</dbReference>
<comment type="caution">
    <text evidence="1">The sequence shown here is derived from an EMBL/GenBank/DDBJ whole genome shotgun (WGS) entry which is preliminary data.</text>
</comment>
<reference evidence="1 2" key="1">
    <citation type="submission" date="2020-08" db="EMBL/GenBank/DDBJ databases">
        <title>A Genomic Blueprint of the Chicken Gut Microbiome.</title>
        <authorList>
            <person name="Gilroy R."/>
            <person name="Ravi A."/>
            <person name="Getino M."/>
            <person name="Pursley I."/>
            <person name="Horton D.L."/>
            <person name="Alikhan N.-F."/>
            <person name="Baker D."/>
            <person name="Gharbi K."/>
            <person name="Hall N."/>
            <person name="Watson M."/>
            <person name="Adriaenssens E.M."/>
            <person name="Foster-Nyarko E."/>
            <person name="Jarju S."/>
            <person name="Secka A."/>
            <person name="Antonio M."/>
            <person name="Oren A."/>
            <person name="Chaudhuri R."/>
            <person name="La Ragione R.M."/>
            <person name="Hildebrand F."/>
            <person name="Pallen M.J."/>
        </authorList>
    </citation>
    <scope>NUCLEOTIDE SEQUENCE [LARGE SCALE GENOMIC DNA]</scope>
    <source>
        <strain evidence="1 2">Sa1YVA5</strain>
    </source>
</reference>
<dbReference type="EMBL" id="JACSPR010000008">
    <property type="protein sequence ID" value="MBD8030894.1"/>
    <property type="molecule type" value="Genomic_DNA"/>
</dbReference>
<dbReference type="InterPro" id="IPR007438">
    <property type="entry name" value="DUF488"/>
</dbReference>
<organism evidence="1 2">
    <name type="scientific">Corynebacterium gallinarum</name>
    <dbReference type="NCBI Taxonomy" id="2762214"/>
    <lineage>
        <taxon>Bacteria</taxon>
        <taxon>Bacillati</taxon>
        <taxon>Actinomycetota</taxon>
        <taxon>Actinomycetes</taxon>
        <taxon>Mycobacteriales</taxon>
        <taxon>Corynebacteriaceae</taxon>
        <taxon>Corynebacterium</taxon>
    </lineage>
</organism>
<evidence type="ECO:0000313" key="2">
    <source>
        <dbReference type="Proteomes" id="UP000650224"/>
    </source>
</evidence>
<evidence type="ECO:0000313" key="1">
    <source>
        <dbReference type="EMBL" id="MBD8030894.1"/>
    </source>
</evidence>
<dbReference type="PANTHER" id="PTHR39337:SF1">
    <property type="entry name" value="BLR5642 PROTEIN"/>
    <property type="match status" value="1"/>
</dbReference>
<dbReference type="Proteomes" id="UP000650224">
    <property type="component" value="Unassembled WGS sequence"/>
</dbReference>
<dbReference type="AlphaFoldDB" id="A0A8I0HPZ6"/>